<dbReference type="Pfam" id="PF00096">
    <property type="entry name" value="zf-C2H2"/>
    <property type="match status" value="1"/>
</dbReference>
<sequence>MTGYSLGSSRILNYKRHHEKSLPSTIHEKEFASGTTLRPPMGTTARPPMKSVPQIQREFKCSYCNYKTSWGKRFIIRHMKFKHSSERPFTCNVCGKSYTISNQLKVHMRTHLGRDLLQLTFEIFVFDSSPRIMTYTNQIIRTG</sequence>
<dbReference type="PANTHER" id="PTHR46105">
    <property type="entry name" value="AGAP004733-PA"/>
    <property type="match status" value="1"/>
</dbReference>
<evidence type="ECO:0000256" key="10">
    <source>
        <dbReference type="PROSITE-ProRule" id="PRU00042"/>
    </source>
</evidence>
<evidence type="ECO:0000256" key="4">
    <source>
        <dbReference type="ARBA" id="ARBA00022771"/>
    </source>
</evidence>
<organism evidence="12 13">
    <name type="scientific">Armadillidium nasatum</name>
    <dbReference type="NCBI Taxonomy" id="96803"/>
    <lineage>
        <taxon>Eukaryota</taxon>
        <taxon>Metazoa</taxon>
        <taxon>Ecdysozoa</taxon>
        <taxon>Arthropoda</taxon>
        <taxon>Crustacea</taxon>
        <taxon>Multicrustacea</taxon>
        <taxon>Malacostraca</taxon>
        <taxon>Eumalacostraca</taxon>
        <taxon>Peracarida</taxon>
        <taxon>Isopoda</taxon>
        <taxon>Oniscidea</taxon>
        <taxon>Crinocheta</taxon>
        <taxon>Armadillidiidae</taxon>
        <taxon>Armadillidium</taxon>
    </lineage>
</organism>
<dbReference type="Proteomes" id="UP000326759">
    <property type="component" value="Unassembled WGS sequence"/>
</dbReference>
<evidence type="ECO:0000256" key="3">
    <source>
        <dbReference type="ARBA" id="ARBA00022737"/>
    </source>
</evidence>
<keyword evidence="7" id="KW-0238">DNA-binding</keyword>
<proteinExistence type="predicted"/>
<evidence type="ECO:0000256" key="9">
    <source>
        <dbReference type="ARBA" id="ARBA00023242"/>
    </source>
</evidence>
<keyword evidence="2" id="KW-0479">Metal-binding</keyword>
<feature type="domain" description="C2H2-type" evidence="11">
    <location>
        <begin position="89"/>
        <end position="116"/>
    </location>
</feature>
<name>A0A5N5SV56_9CRUS</name>
<dbReference type="PROSITE" id="PS50157">
    <property type="entry name" value="ZINC_FINGER_C2H2_2"/>
    <property type="match status" value="1"/>
</dbReference>
<keyword evidence="13" id="KW-1185">Reference proteome</keyword>
<evidence type="ECO:0000256" key="7">
    <source>
        <dbReference type="ARBA" id="ARBA00023125"/>
    </source>
</evidence>
<gene>
    <name evidence="12" type="ORF">Anas_06195</name>
</gene>
<dbReference type="InterPro" id="IPR036236">
    <property type="entry name" value="Znf_C2H2_sf"/>
</dbReference>
<comment type="subcellular location">
    <subcellularLocation>
        <location evidence="1">Nucleus</location>
    </subcellularLocation>
</comment>
<dbReference type="GO" id="GO:0000978">
    <property type="term" value="F:RNA polymerase II cis-regulatory region sequence-specific DNA binding"/>
    <property type="evidence" value="ECO:0007669"/>
    <property type="project" value="TreeGrafter"/>
</dbReference>
<dbReference type="AlphaFoldDB" id="A0A5N5SV56"/>
<dbReference type="PANTHER" id="PTHR46105:SF5">
    <property type="entry name" value="ZINC FINGER AND BTB DOMAIN-CONTAINING PROTEIN 44 ISOFORM X1"/>
    <property type="match status" value="1"/>
</dbReference>
<evidence type="ECO:0000259" key="11">
    <source>
        <dbReference type="PROSITE" id="PS50157"/>
    </source>
</evidence>
<keyword evidence="9" id="KW-0539">Nucleus</keyword>
<evidence type="ECO:0000256" key="8">
    <source>
        <dbReference type="ARBA" id="ARBA00023163"/>
    </source>
</evidence>
<evidence type="ECO:0000256" key="2">
    <source>
        <dbReference type="ARBA" id="ARBA00022723"/>
    </source>
</evidence>
<dbReference type="InterPro" id="IPR050457">
    <property type="entry name" value="ZnFinger_BTB_dom_contain"/>
</dbReference>
<dbReference type="InterPro" id="IPR013087">
    <property type="entry name" value="Znf_C2H2_type"/>
</dbReference>
<dbReference type="EMBL" id="SEYY01019597">
    <property type="protein sequence ID" value="KAB7498103.1"/>
    <property type="molecule type" value="Genomic_DNA"/>
</dbReference>
<dbReference type="SMART" id="SM00355">
    <property type="entry name" value="ZnF_C2H2"/>
    <property type="match status" value="2"/>
</dbReference>
<evidence type="ECO:0000256" key="6">
    <source>
        <dbReference type="ARBA" id="ARBA00023015"/>
    </source>
</evidence>
<dbReference type="FunFam" id="3.30.160.60:FF:001384">
    <property type="entry name" value="Zinc finger protein"/>
    <property type="match status" value="1"/>
</dbReference>
<evidence type="ECO:0000256" key="5">
    <source>
        <dbReference type="ARBA" id="ARBA00022833"/>
    </source>
</evidence>
<evidence type="ECO:0000256" key="1">
    <source>
        <dbReference type="ARBA" id="ARBA00004123"/>
    </source>
</evidence>
<dbReference type="Gene3D" id="3.30.160.60">
    <property type="entry name" value="Classic Zinc Finger"/>
    <property type="match status" value="1"/>
</dbReference>
<protein>
    <recommendedName>
        <fullName evidence="11">C2H2-type domain-containing protein</fullName>
    </recommendedName>
</protein>
<evidence type="ECO:0000313" key="13">
    <source>
        <dbReference type="Proteomes" id="UP000326759"/>
    </source>
</evidence>
<dbReference type="OrthoDB" id="6429608at2759"/>
<keyword evidence="6" id="KW-0805">Transcription regulation</keyword>
<keyword evidence="3" id="KW-0677">Repeat</keyword>
<dbReference type="GO" id="GO:0005634">
    <property type="term" value="C:nucleus"/>
    <property type="evidence" value="ECO:0007669"/>
    <property type="project" value="UniProtKB-SubCell"/>
</dbReference>
<accession>A0A5N5SV56</accession>
<dbReference type="GO" id="GO:0000981">
    <property type="term" value="F:DNA-binding transcription factor activity, RNA polymerase II-specific"/>
    <property type="evidence" value="ECO:0007669"/>
    <property type="project" value="TreeGrafter"/>
</dbReference>
<dbReference type="GO" id="GO:0008270">
    <property type="term" value="F:zinc ion binding"/>
    <property type="evidence" value="ECO:0007669"/>
    <property type="project" value="UniProtKB-KW"/>
</dbReference>
<dbReference type="PROSITE" id="PS00028">
    <property type="entry name" value="ZINC_FINGER_C2H2_1"/>
    <property type="match status" value="1"/>
</dbReference>
<keyword evidence="8" id="KW-0804">Transcription</keyword>
<reference evidence="12 13" key="1">
    <citation type="journal article" date="2019" name="PLoS Biol.">
        <title>Sex chromosomes control vertical transmission of feminizing Wolbachia symbionts in an isopod.</title>
        <authorList>
            <person name="Becking T."/>
            <person name="Chebbi M.A."/>
            <person name="Giraud I."/>
            <person name="Moumen B."/>
            <person name="Laverre T."/>
            <person name="Caubet Y."/>
            <person name="Peccoud J."/>
            <person name="Gilbert C."/>
            <person name="Cordaux R."/>
        </authorList>
    </citation>
    <scope>NUCLEOTIDE SEQUENCE [LARGE SCALE GENOMIC DNA]</scope>
    <source>
        <strain evidence="12">ANa2</strain>
        <tissue evidence="12">Whole body excluding digestive tract and cuticle</tissue>
    </source>
</reference>
<keyword evidence="4 10" id="KW-0863">Zinc-finger</keyword>
<comment type="caution">
    <text evidence="12">The sequence shown here is derived from an EMBL/GenBank/DDBJ whole genome shotgun (WGS) entry which is preliminary data.</text>
</comment>
<evidence type="ECO:0000313" key="12">
    <source>
        <dbReference type="EMBL" id="KAB7498103.1"/>
    </source>
</evidence>
<dbReference type="SUPFAM" id="SSF57667">
    <property type="entry name" value="beta-beta-alpha zinc fingers"/>
    <property type="match status" value="1"/>
</dbReference>
<keyword evidence="5" id="KW-0862">Zinc</keyword>